<keyword evidence="3 10" id="KW-0813">Transport</keyword>
<evidence type="ECO:0008006" key="18">
    <source>
        <dbReference type="Google" id="ProtNLM"/>
    </source>
</evidence>
<keyword evidence="17" id="KW-1185">Reference proteome</keyword>
<feature type="region of interest" description="Disordered" evidence="12">
    <location>
        <begin position="238"/>
        <end position="257"/>
    </location>
</feature>
<evidence type="ECO:0000313" key="16">
    <source>
        <dbReference type="EMBL" id="RXK13267.1"/>
    </source>
</evidence>
<evidence type="ECO:0000259" key="14">
    <source>
        <dbReference type="Pfam" id="PF00593"/>
    </source>
</evidence>
<dbReference type="PROSITE" id="PS01156">
    <property type="entry name" value="TONB_DEPENDENT_REC_2"/>
    <property type="match status" value="1"/>
</dbReference>
<dbReference type="RefSeq" id="WP_129061088.1">
    <property type="nucleotide sequence ID" value="NZ_NXIE01000002.1"/>
</dbReference>
<dbReference type="SUPFAM" id="SSF56935">
    <property type="entry name" value="Porins"/>
    <property type="match status" value="1"/>
</dbReference>
<feature type="domain" description="TonB-dependent receptor plug" evidence="15">
    <location>
        <begin position="41"/>
        <end position="140"/>
    </location>
</feature>
<dbReference type="EMBL" id="NXIE01000002">
    <property type="protein sequence ID" value="RXK13267.1"/>
    <property type="molecule type" value="Genomic_DNA"/>
</dbReference>
<evidence type="ECO:0000256" key="1">
    <source>
        <dbReference type="ARBA" id="ARBA00004571"/>
    </source>
</evidence>
<proteinExistence type="inferred from homology"/>
<keyword evidence="7 11" id="KW-0798">TonB box</keyword>
<evidence type="ECO:0000256" key="5">
    <source>
        <dbReference type="ARBA" id="ARBA00022692"/>
    </source>
</evidence>
<evidence type="ECO:0000259" key="15">
    <source>
        <dbReference type="Pfam" id="PF07715"/>
    </source>
</evidence>
<evidence type="ECO:0000256" key="7">
    <source>
        <dbReference type="ARBA" id="ARBA00023077"/>
    </source>
</evidence>
<evidence type="ECO:0000313" key="17">
    <source>
        <dbReference type="Proteomes" id="UP000289718"/>
    </source>
</evidence>
<dbReference type="CDD" id="cd01347">
    <property type="entry name" value="ligand_gated_channel"/>
    <property type="match status" value="1"/>
</dbReference>
<reference evidence="16 17" key="1">
    <citation type="submission" date="2017-09" db="EMBL/GenBank/DDBJ databases">
        <title>Genomics of the genus Arcobacter.</title>
        <authorList>
            <person name="Perez-Cataluna A."/>
            <person name="Figueras M.J."/>
            <person name="Salas-Masso N."/>
        </authorList>
    </citation>
    <scope>NUCLEOTIDE SEQUENCE [LARGE SCALE GENOMIC DNA]</scope>
    <source>
        <strain evidence="16 17">F156-34</strain>
    </source>
</reference>
<comment type="similarity">
    <text evidence="2 10 11">Belongs to the TonB-dependent receptor family.</text>
</comment>
<evidence type="ECO:0000256" key="10">
    <source>
        <dbReference type="PROSITE-ProRule" id="PRU01360"/>
    </source>
</evidence>
<keyword evidence="8 10" id="KW-0472">Membrane</keyword>
<dbReference type="Gene3D" id="2.170.130.10">
    <property type="entry name" value="TonB-dependent receptor, plug domain"/>
    <property type="match status" value="1"/>
</dbReference>
<dbReference type="Proteomes" id="UP000289718">
    <property type="component" value="Unassembled WGS sequence"/>
</dbReference>
<keyword evidence="4 10" id="KW-1134">Transmembrane beta strand</keyword>
<evidence type="ECO:0000256" key="8">
    <source>
        <dbReference type="ARBA" id="ARBA00023136"/>
    </source>
</evidence>
<dbReference type="PANTHER" id="PTHR30069:SF41">
    <property type="entry name" value="HEME_HEMOPEXIN UTILIZATION PROTEIN C"/>
    <property type="match status" value="1"/>
</dbReference>
<sequence length="657" mass="72379">MNLNKRSIFLLTVALSNTVYANSFDSKKDAKELTPITIVEQQEQSLDLQKLKKTNPRNLTDLLRHESALDIAGGSPNAKRFYIRGISEALTNITIDGAKLSKDLHQHRGGLSNIDTELLKTVSVNPGVATADSGAGNLGGSIKLETVDAQDLLKDGKNYGAFIKSGFNSIDDSYKNSLALYGKYENLGILLYGTKGDGDDYKTGNGRTVYGSSEEVDNYLVKLSLLNLNDHDLKISTEKNTQEGLYQSGGPGSDMGYHDPDGNRELERQEVERETTILNHKYNPSNSYINTNLKLYKNDTTLSYLERDGSSNIESESKGVDFRNTFEFINKNFVNSLTAGIDYEEEEGISQSGSVTYENKGLFLQNRMAFEEFNLSFGARYDDFENDLIYRNTSDEDISFNINADYSLTENLTVFAGYGEAVSGANTIPVGWLSNLSQNLTFNGSNTSNLDPQKSKKIELGTAWQSSSIFSKNDNLGLKLTLFKTDIENPIVVGTGGRRGAAVSDIINDDDIQSKGFEISSNYKIQNLNMSLSYSHTDVEQNGETLIGTSKRLAGSYGDRIIADFNYAPSDNLTLGYTLTGVLENDDTTDNVNNKAGYAVHDISASYTPIEFKNLTFSIAINNLFDKDYSAHTSLTSNGEAVGEPGRDIRVNLKYTF</sequence>
<dbReference type="OrthoDB" id="9790771at2"/>
<feature type="domain" description="TonB-dependent receptor-like beta-barrel" evidence="14">
    <location>
        <begin position="253"/>
        <end position="624"/>
    </location>
</feature>
<dbReference type="InterPro" id="IPR039426">
    <property type="entry name" value="TonB-dep_rcpt-like"/>
</dbReference>
<keyword evidence="6 13" id="KW-0732">Signal</keyword>
<dbReference type="InterPro" id="IPR037066">
    <property type="entry name" value="Plug_dom_sf"/>
</dbReference>
<dbReference type="PANTHER" id="PTHR30069">
    <property type="entry name" value="TONB-DEPENDENT OUTER MEMBRANE RECEPTOR"/>
    <property type="match status" value="1"/>
</dbReference>
<dbReference type="Pfam" id="PF07715">
    <property type="entry name" value="Plug"/>
    <property type="match status" value="1"/>
</dbReference>
<dbReference type="Gene3D" id="2.40.170.20">
    <property type="entry name" value="TonB-dependent receptor, beta-barrel domain"/>
    <property type="match status" value="1"/>
</dbReference>
<dbReference type="PROSITE" id="PS52016">
    <property type="entry name" value="TONB_DEPENDENT_REC_3"/>
    <property type="match status" value="1"/>
</dbReference>
<dbReference type="GO" id="GO:0044718">
    <property type="term" value="P:siderophore transmembrane transport"/>
    <property type="evidence" value="ECO:0007669"/>
    <property type="project" value="TreeGrafter"/>
</dbReference>
<gene>
    <name evidence="16" type="ORF">CP965_05555</name>
</gene>
<dbReference type="Pfam" id="PF00593">
    <property type="entry name" value="TonB_dep_Rec_b-barrel"/>
    <property type="match status" value="1"/>
</dbReference>
<keyword evidence="5 10" id="KW-0812">Transmembrane</keyword>
<dbReference type="InterPro" id="IPR036942">
    <property type="entry name" value="Beta-barrel_TonB_sf"/>
</dbReference>
<evidence type="ECO:0000256" key="13">
    <source>
        <dbReference type="SAM" id="SignalP"/>
    </source>
</evidence>
<comment type="caution">
    <text evidence="16">The sequence shown here is derived from an EMBL/GenBank/DDBJ whole genome shotgun (WGS) entry which is preliminary data.</text>
</comment>
<evidence type="ECO:0000256" key="9">
    <source>
        <dbReference type="ARBA" id="ARBA00023237"/>
    </source>
</evidence>
<dbReference type="InterPro" id="IPR010917">
    <property type="entry name" value="TonB_rcpt_CS"/>
</dbReference>
<dbReference type="InterPro" id="IPR000531">
    <property type="entry name" value="Beta-barrel_TonB"/>
</dbReference>
<dbReference type="GO" id="GO:0015344">
    <property type="term" value="F:siderophore uptake transmembrane transporter activity"/>
    <property type="evidence" value="ECO:0007669"/>
    <property type="project" value="TreeGrafter"/>
</dbReference>
<accession>A0A4Q1B4U4</accession>
<keyword evidence="9 10" id="KW-0998">Cell outer membrane</keyword>
<dbReference type="InterPro" id="IPR012910">
    <property type="entry name" value="Plug_dom"/>
</dbReference>
<evidence type="ECO:0000256" key="6">
    <source>
        <dbReference type="ARBA" id="ARBA00022729"/>
    </source>
</evidence>
<protein>
    <recommendedName>
        <fullName evidence="18">TonB-dependent receptor</fullName>
    </recommendedName>
</protein>
<evidence type="ECO:0000256" key="2">
    <source>
        <dbReference type="ARBA" id="ARBA00009810"/>
    </source>
</evidence>
<feature type="signal peptide" evidence="13">
    <location>
        <begin position="1"/>
        <end position="21"/>
    </location>
</feature>
<dbReference type="GO" id="GO:0009279">
    <property type="term" value="C:cell outer membrane"/>
    <property type="evidence" value="ECO:0007669"/>
    <property type="project" value="UniProtKB-SubCell"/>
</dbReference>
<dbReference type="AlphaFoldDB" id="A0A4Q1B4U4"/>
<name>A0A4Q1B4U4_9BACT</name>
<feature type="chain" id="PRO_5020999060" description="TonB-dependent receptor" evidence="13">
    <location>
        <begin position="22"/>
        <end position="657"/>
    </location>
</feature>
<evidence type="ECO:0000256" key="11">
    <source>
        <dbReference type="RuleBase" id="RU003357"/>
    </source>
</evidence>
<evidence type="ECO:0000256" key="12">
    <source>
        <dbReference type="SAM" id="MobiDB-lite"/>
    </source>
</evidence>
<evidence type="ECO:0000256" key="3">
    <source>
        <dbReference type="ARBA" id="ARBA00022448"/>
    </source>
</evidence>
<organism evidence="16 17">
    <name type="scientific">Halarcobacter mediterraneus</name>
    <dbReference type="NCBI Taxonomy" id="2023153"/>
    <lineage>
        <taxon>Bacteria</taxon>
        <taxon>Pseudomonadati</taxon>
        <taxon>Campylobacterota</taxon>
        <taxon>Epsilonproteobacteria</taxon>
        <taxon>Campylobacterales</taxon>
        <taxon>Arcobacteraceae</taxon>
        <taxon>Halarcobacter</taxon>
    </lineage>
</organism>
<comment type="subcellular location">
    <subcellularLocation>
        <location evidence="1 10">Cell outer membrane</location>
        <topology evidence="1 10">Multi-pass membrane protein</topology>
    </subcellularLocation>
</comment>
<evidence type="ECO:0000256" key="4">
    <source>
        <dbReference type="ARBA" id="ARBA00022452"/>
    </source>
</evidence>